<keyword evidence="4 6" id="KW-1133">Transmembrane helix</keyword>
<dbReference type="InterPro" id="IPR001123">
    <property type="entry name" value="LeuE-type"/>
</dbReference>
<accession>A0A1H6SCT3</accession>
<dbReference type="AlphaFoldDB" id="A0A1H6SCT3"/>
<feature type="transmembrane region" description="Helical" evidence="6">
    <location>
        <begin position="75"/>
        <end position="93"/>
    </location>
</feature>
<keyword evidence="3 6" id="KW-0812">Transmembrane</keyword>
<dbReference type="PANTHER" id="PTHR30086:SF20">
    <property type="entry name" value="ARGININE EXPORTER PROTEIN ARGO-RELATED"/>
    <property type="match status" value="1"/>
</dbReference>
<organism evidence="7 8">
    <name type="scientific">Allopseudospirillum japonicum</name>
    <dbReference type="NCBI Taxonomy" id="64971"/>
    <lineage>
        <taxon>Bacteria</taxon>
        <taxon>Pseudomonadati</taxon>
        <taxon>Pseudomonadota</taxon>
        <taxon>Gammaproteobacteria</taxon>
        <taxon>Oceanospirillales</taxon>
        <taxon>Oceanospirillaceae</taxon>
        <taxon>Allopseudospirillum</taxon>
    </lineage>
</organism>
<evidence type="ECO:0000256" key="3">
    <source>
        <dbReference type="ARBA" id="ARBA00022692"/>
    </source>
</evidence>
<evidence type="ECO:0000313" key="8">
    <source>
        <dbReference type="Proteomes" id="UP000242999"/>
    </source>
</evidence>
<comment type="subcellular location">
    <subcellularLocation>
        <location evidence="1">Cell membrane</location>
        <topology evidence="1">Multi-pass membrane protein</topology>
    </subcellularLocation>
</comment>
<keyword evidence="2" id="KW-1003">Cell membrane</keyword>
<evidence type="ECO:0000256" key="6">
    <source>
        <dbReference type="SAM" id="Phobius"/>
    </source>
</evidence>
<feature type="transmembrane region" description="Helical" evidence="6">
    <location>
        <begin position="156"/>
        <end position="181"/>
    </location>
</feature>
<evidence type="ECO:0000256" key="2">
    <source>
        <dbReference type="ARBA" id="ARBA00022475"/>
    </source>
</evidence>
<feature type="transmembrane region" description="Helical" evidence="6">
    <location>
        <begin position="6"/>
        <end position="24"/>
    </location>
</feature>
<dbReference type="PANTHER" id="PTHR30086">
    <property type="entry name" value="ARGININE EXPORTER PROTEIN ARGO"/>
    <property type="match status" value="1"/>
</dbReference>
<evidence type="ECO:0000256" key="5">
    <source>
        <dbReference type="ARBA" id="ARBA00023136"/>
    </source>
</evidence>
<dbReference type="OrthoDB" id="9804822at2"/>
<dbReference type="GO" id="GO:0005886">
    <property type="term" value="C:plasma membrane"/>
    <property type="evidence" value="ECO:0007669"/>
    <property type="project" value="UniProtKB-SubCell"/>
</dbReference>
<keyword evidence="5 6" id="KW-0472">Membrane</keyword>
<dbReference type="EMBL" id="FNYH01000005">
    <property type="protein sequence ID" value="SEI61820.1"/>
    <property type="molecule type" value="Genomic_DNA"/>
</dbReference>
<evidence type="ECO:0000313" key="7">
    <source>
        <dbReference type="EMBL" id="SEI61820.1"/>
    </source>
</evidence>
<dbReference type="RefSeq" id="WP_093309285.1">
    <property type="nucleotide sequence ID" value="NZ_FNYH01000005.1"/>
</dbReference>
<sequence>MLASLLPVDVIFGFLITALLLCLAPGPDNLFVIAHSASQGYQSGLWITLGLCSGLIFHTSAVALGIAGLLQTTPWAFLLLKILGAAYLIYLAWQTWQTAQQAPQKIADTKTQLSAAVAYRRGLIMNLTNPKVSLFFLALLPQFIPDHLEATGLRIYFLGGLFLITALVSFSCMAVIAARLGQGLMQSKKIHQGMQYILTLVFVVLAAKLLV</sequence>
<feature type="transmembrane region" description="Helical" evidence="6">
    <location>
        <begin position="45"/>
        <end position="69"/>
    </location>
</feature>
<feature type="transmembrane region" description="Helical" evidence="6">
    <location>
        <begin position="193"/>
        <end position="210"/>
    </location>
</feature>
<protein>
    <submittedName>
        <fullName evidence="7">Threonine/homoserine/homoserine lactone efflux protein</fullName>
    </submittedName>
</protein>
<reference evidence="8" key="1">
    <citation type="submission" date="2016-10" db="EMBL/GenBank/DDBJ databases">
        <authorList>
            <person name="Varghese N."/>
            <person name="Submissions S."/>
        </authorList>
    </citation>
    <scope>NUCLEOTIDE SEQUENCE [LARGE SCALE GENOMIC DNA]</scope>
    <source>
        <strain evidence="8">DSM 7165</strain>
    </source>
</reference>
<dbReference type="STRING" id="64971.SAMN05421831_105162"/>
<evidence type="ECO:0000256" key="1">
    <source>
        <dbReference type="ARBA" id="ARBA00004651"/>
    </source>
</evidence>
<name>A0A1H6SCT3_9GAMM</name>
<dbReference type="GO" id="GO:0015171">
    <property type="term" value="F:amino acid transmembrane transporter activity"/>
    <property type="evidence" value="ECO:0007669"/>
    <property type="project" value="TreeGrafter"/>
</dbReference>
<gene>
    <name evidence="7" type="ORF">SAMN05421831_105162</name>
</gene>
<dbReference type="Pfam" id="PF01810">
    <property type="entry name" value="LysE"/>
    <property type="match status" value="1"/>
</dbReference>
<dbReference type="PIRSF" id="PIRSF006324">
    <property type="entry name" value="LeuE"/>
    <property type="match status" value="1"/>
</dbReference>
<dbReference type="Proteomes" id="UP000242999">
    <property type="component" value="Unassembled WGS sequence"/>
</dbReference>
<proteinExistence type="predicted"/>
<keyword evidence="8" id="KW-1185">Reference proteome</keyword>
<evidence type="ECO:0000256" key="4">
    <source>
        <dbReference type="ARBA" id="ARBA00022989"/>
    </source>
</evidence>